<dbReference type="Proteomes" id="UP000662857">
    <property type="component" value="Chromosome"/>
</dbReference>
<feature type="transmembrane region" description="Helical" evidence="1">
    <location>
        <begin position="5"/>
        <end position="28"/>
    </location>
</feature>
<accession>A0A895YH52</accession>
<dbReference type="KEGG" id="nhy:JQS43_20235"/>
<dbReference type="EMBL" id="CP070499">
    <property type="protein sequence ID" value="QSB13856.1"/>
    <property type="molecule type" value="Genomic_DNA"/>
</dbReference>
<name>A0A895YH52_9ACTN</name>
<keyword evidence="1" id="KW-1133">Transmembrane helix</keyword>
<gene>
    <name evidence="2" type="ORF">JQS43_20235</name>
</gene>
<dbReference type="RefSeq" id="WP_239675968.1">
    <property type="nucleotide sequence ID" value="NZ_CP070499.1"/>
</dbReference>
<evidence type="ECO:0000256" key="1">
    <source>
        <dbReference type="SAM" id="Phobius"/>
    </source>
</evidence>
<feature type="transmembrane region" description="Helical" evidence="1">
    <location>
        <begin position="40"/>
        <end position="60"/>
    </location>
</feature>
<proteinExistence type="predicted"/>
<evidence type="ECO:0000313" key="2">
    <source>
        <dbReference type="EMBL" id="QSB13856.1"/>
    </source>
</evidence>
<evidence type="ECO:0000313" key="3">
    <source>
        <dbReference type="Proteomes" id="UP000662857"/>
    </source>
</evidence>
<protein>
    <submittedName>
        <fullName evidence="2">Uncharacterized protein</fullName>
    </submittedName>
</protein>
<feature type="transmembrane region" description="Helical" evidence="1">
    <location>
        <begin position="110"/>
        <end position="130"/>
    </location>
</feature>
<keyword evidence="1" id="KW-0812">Transmembrane</keyword>
<sequence>MRERLLRIGILAGVLFAVNVVGRLIVRIGGVEEVTAQQRWTLVAYGVIGLAMAVAGVSWARRRPLGIVAADLAGAAVAAGVLVLTVGPFVSGTTPAEVGAGDSFEAAWQYAGFAAGGAAVGVLLLTMLGLDYRSQSLKRFAEAKSTRPARRY</sequence>
<organism evidence="2 3">
    <name type="scientific">Natronosporangium hydrolyticum</name>
    <dbReference type="NCBI Taxonomy" id="2811111"/>
    <lineage>
        <taxon>Bacteria</taxon>
        <taxon>Bacillati</taxon>
        <taxon>Actinomycetota</taxon>
        <taxon>Actinomycetes</taxon>
        <taxon>Micromonosporales</taxon>
        <taxon>Micromonosporaceae</taxon>
        <taxon>Natronosporangium</taxon>
    </lineage>
</organism>
<dbReference type="AlphaFoldDB" id="A0A895YH52"/>
<reference evidence="2" key="1">
    <citation type="submission" date="2021-02" db="EMBL/GenBank/DDBJ databases">
        <title>Natrosporangium hydrolyticum gen. nov., sp. nov, a haloalkaliphilic actinobacterium from a soda solonchak soil.</title>
        <authorList>
            <person name="Sorokin D.Y."/>
            <person name="Khijniak T.V."/>
            <person name="Zakharycheva A.P."/>
            <person name="Boueva O.V."/>
            <person name="Ariskina E.V."/>
            <person name="Hahnke R.L."/>
            <person name="Bunk B."/>
            <person name="Sproer C."/>
            <person name="Schumann P."/>
            <person name="Evtushenko L.I."/>
            <person name="Kublanov I.V."/>
        </authorList>
    </citation>
    <scope>NUCLEOTIDE SEQUENCE</scope>
    <source>
        <strain evidence="2">DSM 106523</strain>
    </source>
</reference>
<keyword evidence="3" id="KW-1185">Reference proteome</keyword>
<keyword evidence="1" id="KW-0472">Membrane</keyword>
<feature type="transmembrane region" description="Helical" evidence="1">
    <location>
        <begin position="72"/>
        <end position="90"/>
    </location>
</feature>